<dbReference type="Gene3D" id="3.40.50.1820">
    <property type="entry name" value="alpha/beta hydrolase"/>
    <property type="match status" value="1"/>
</dbReference>
<feature type="transmembrane region" description="Helical" evidence="1">
    <location>
        <begin position="12"/>
        <end position="34"/>
    </location>
</feature>
<dbReference type="InterPro" id="IPR022742">
    <property type="entry name" value="Hydrolase_4"/>
</dbReference>
<evidence type="ECO:0000313" key="3">
    <source>
        <dbReference type="EMBL" id="OUN88651.1"/>
    </source>
</evidence>
<proteinExistence type="predicted"/>
<keyword evidence="4" id="KW-1185">Reference proteome</keyword>
<dbReference type="Pfam" id="PF12146">
    <property type="entry name" value="Hydrolase_4"/>
    <property type="match status" value="1"/>
</dbReference>
<dbReference type="GO" id="GO:0016787">
    <property type="term" value="F:hydrolase activity"/>
    <property type="evidence" value="ECO:0007669"/>
    <property type="project" value="UniProtKB-KW"/>
</dbReference>
<dbReference type="RefSeq" id="WP_094335471.1">
    <property type="nucleotide sequence ID" value="NZ_NFIE01000010.1"/>
</dbReference>
<dbReference type="EMBL" id="NFIE01000010">
    <property type="protein sequence ID" value="OUN88651.1"/>
    <property type="molecule type" value="Genomic_DNA"/>
</dbReference>
<sequence length="326" mass="35662">MGRTGGNGHRVIKRVLIGLAIVLVVAFVGISGFAGNYLVDYALTVNDDGTLGSMNGEPYTGVQDTEAQRTYDAWVQGRELDAWTIENEDGLELWAQLYPADEPTHRYVLAVHGYTVDHRDIAPAIVPFVEAGYNVLTPDERGRGNSEGDFLSMGYLEKRDVVAWANEICARDPEAEIVLYGESMGAATVLMASGEDDLPRNVVAVVEDCGYTSAYAMFTDQLQERFGLPEFPFLPAANLVCAARYGFFFSDADAEAVLATCELPILFIHGGADDYVPTYMGEELYDAYDGEKELLIVDGAGHGASSDVDPELYYQTIFAFLDEYVS</sequence>
<dbReference type="InterPro" id="IPR052920">
    <property type="entry name" value="DNA-binding_regulatory"/>
</dbReference>
<evidence type="ECO:0000256" key="1">
    <source>
        <dbReference type="SAM" id="Phobius"/>
    </source>
</evidence>
<dbReference type="AlphaFoldDB" id="A0A1Y3XU63"/>
<keyword evidence="1" id="KW-0812">Transmembrane</keyword>
<protein>
    <submittedName>
        <fullName evidence="3">Alpha/beta hydrolase</fullName>
    </submittedName>
</protein>
<keyword evidence="3" id="KW-0378">Hydrolase</keyword>
<dbReference type="SUPFAM" id="SSF53474">
    <property type="entry name" value="alpha/beta-Hydrolases"/>
    <property type="match status" value="1"/>
</dbReference>
<dbReference type="PANTHER" id="PTHR43358">
    <property type="entry name" value="ALPHA/BETA-HYDROLASE"/>
    <property type="match status" value="1"/>
</dbReference>
<keyword evidence="1" id="KW-0472">Membrane</keyword>
<name>A0A1Y3XU63_9ACTN</name>
<gene>
    <name evidence="3" type="ORF">B5G02_05395</name>
</gene>
<dbReference type="PANTHER" id="PTHR43358:SF4">
    <property type="entry name" value="ALPHA_BETA HYDROLASE FOLD-1 DOMAIN-CONTAINING PROTEIN"/>
    <property type="match status" value="1"/>
</dbReference>
<reference evidence="4" key="1">
    <citation type="submission" date="2017-04" db="EMBL/GenBank/DDBJ databases">
        <title>Function of individual gut microbiota members based on whole genome sequencing of pure cultures obtained from chicken caecum.</title>
        <authorList>
            <person name="Medvecky M."/>
            <person name="Cejkova D."/>
            <person name="Polansky O."/>
            <person name="Karasova D."/>
            <person name="Kubasova T."/>
            <person name="Cizek A."/>
            <person name="Rychlik I."/>
        </authorList>
    </citation>
    <scope>NUCLEOTIDE SEQUENCE [LARGE SCALE GENOMIC DNA]</scope>
    <source>
        <strain evidence="4">An5</strain>
    </source>
</reference>
<evidence type="ECO:0000313" key="4">
    <source>
        <dbReference type="Proteomes" id="UP000195781"/>
    </source>
</evidence>
<feature type="domain" description="Serine aminopeptidase S33" evidence="2">
    <location>
        <begin position="104"/>
        <end position="193"/>
    </location>
</feature>
<accession>A0A1Y3XU63</accession>
<keyword evidence="1" id="KW-1133">Transmembrane helix</keyword>
<dbReference type="OrthoDB" id="9786110at2"/>
<comment type="caution">
    <text evidence="3">The sequence shown here is derived from an EMBL/GenBank/DDBJ whole genome shotgun (WGS) entry which is preliminary data.</text>
</comment>
<dbReference type="Proteomes" id="UP000195781">
    <property type="component" value="Unassembled WGS sequence"/>
</dbReference>
<dbReference type="InterPro" id="IPR029058">
    <property type="entry name" value="AB_hydrolase_fold"/>
</dbReference>
<organism evidence="3 4">
    <name type="scientific">[Collinsella] massiliensis</name>
    <dbReference type="NCBI Taxonomy" id="1232426"/>
    <lineage>
        <taxon>Bacteria</taxon>
        <taxon>Bacillati</taxon>
        <taxon>Actinomycetota</taxon>
        <taxon>Coriobacteriia</taxon>
        <taxon>Coriobacteriales</taxon>
        <taxon>Coriobacteriaceae</taxon>
        <taxon>Enorma</taxon>
    </lineage>
</organism>
<evidence type="ECO:0000259" key="2">
    <source>
        <dbReference type="Pfam" id="PF12146"/>
    </source>
</evidence>